<dbReference type="OrthoDB" id="6712664at2759"/>
<sequence length="240" mass="27370">MTDQIEILCDGDIPYVDESTRPRRSITRHVSDRTCNSSRRHSYSRECHKVSRSISMSTDSPISYGHRLSVARHGSVRSDGSFRSSRRSSSRRSRHSLRHSPSVRSTRSVRSSRRSSCAHQGLSRQLSNGARSQKSISSYQEPISIKEKNHRRIVVWVIVCTFVFILMCSVLAVVVTLTHRSQFQADNETLSNHHLRKENEELMNSLHRETSSSHHNGHHNSTSINTAKQHSTLLNITPVY</sequence>
<feature type="region of interest" description="Disordered" evidence="1">
    <location>
        <begin position="206"/>
        <end position="227"/>
    </location>
</feature>
<keyword evidence="2" id="KW-0472">Membrane</keyword>
<evidence type="ECO:0000256" key="1">
    <source>
        <dbReference type="SAM" id="MobiDB-lite"/>
    </source>
</evidence>
<dbReference type="Proteomes" id="UP000192223">
    <property type="component" value="Unplaced"/>
</dbReference>
<name>A0A1W4XCD0_AGRPL</name>
<gene>
    <name evidence="4" type="primary">LOC108740301</name>
</gene>
<feature type="transmembrane region" description="Helical" evidence="2">
    <location>
        <begin position="153"/>
        <end position="177"/>
    </location>
</feature>
<feature type="region of interest" description="Disordered" evidence="1">
    <location>
        <begin position="75"/>
        <end position="135"/>
    </location>
</feature>
<evidence type="ECO:0000256" key="2">
    <source>
        <dbReference type="SAM" id="Phobius"/>
    </source>
</evidence>
<protein>
    <submittedName>
        <fullName evidence="4">Uncharacterized protein LOC108740301 isoform X2</fullName>
    </submittedName>
</protein>
<evidence type="ECO:0000313" key="4">
    <source>
        <dbReference type="RefSeq" id="XP_018330083.1"/>
    </source>
</evidence>
<dbReference type="GeneID" id="108740301"/>
<accession>A0A1W4XCD0</accession>
<keyword evidence="3" id="KW-1185">Reference proteome</keyword>
<dbReference type="STRING" id="224129.A0A1W4XCD0"/>
<keyword evidence="2" id="KW-0812">Transmembrane</keyword>
<dbReference type="InParanoid" id="A0A1W4XCD0"/>
<organism evidence="3 4">
    <name type="scientific">Agrilus planipennis</name>
    <name type="common">Emerald ash borer</name>
    <name type="synonym">Agrilus marcopoli</name>
    <dbReference type="NCBI Taxonomy" id="224129"/>
    <lineage>
        <taxon>Eukaryota</taxon>
        <taxon>Metazoa</taxon>
        <taxon>Ecdysozoa</taxon>
        <taxon>Arthropoda</taxon>
        <taxon>Hexapoda</taxon>
        <taxon>Insecta</taxon>
        <taxon>Pterygota</taxon>
        <taxon>Neoptera</taxon>
        <taxon>Endopterygota</taxon>
        <taxon>Coleoptera</taxon>
        <taxon>Polyphaga</taxon>
        <taxon>Elateriformia</taxon>
        <taxon>Buprestoidea</taxon>
        <taxon>Buprestidae</taxon>
        <taxon>Agrilinae</taxon>
        <taxon>Agrilus</taxon>
    </lineage>
</organism>
<feature type="compositionally biased region" description="Polar residues" evidence="1">
    <location>
        <begin position="52"/>
        <end position="61"/>
    </location>
</feature>
<feature type="compositionally biased region" description="Basic residues" evidence="1">
    <location>
        <begin position="84"/>
        <end position="98"/>
    </location>
</feature>
<proteinExistence type="predicted"/>
<dbReference type="AlphaFoldDB" id="A0A1W4XCD0"/>
<feature type="compositionally biased region" description="Low complexity" evidence="1">
    <location>
        <begin position="99"/>
        <end position="109"/>
    </location>
</feature>
<dbReference type="RefSeq" id="XP_018330083.1">
    <property type="nucleotide sequence ID" value="XM_018474581.2"/>
</dbReference>
<feature type="compositionally biased region" description="Polar residues" evidence="1">
    <location>
        <begin position="122"/>
        <end position="135"/>
    </location>
</feature>
<feature type="region of interest" description="Disordered" evidence="1">
    <location>
        <begin position="17"/>
        <end position="62"/>
    </location>
</feature>
<keyword evidence="2" id="KW-1133">Transmembrane helix</keyword>
<evidence type="ECO:0000313" key="3">
    <source>
        <dbReference type="Proteomes" id="UP000192223"/>
    </source>
</evidence>
<reference evidence="4" key="1">
    <citation type="submission" date="2025-08" db="UniProtKB">
        <authorList>
            <consortium name="RefSeq"/>
        </authorList>
    </citation>
    <scope>IDENTIFICATION</scope>
    <source>
        <tissue evidence="4">Entire body</tissue>
    </source>
</reference>